<dbReference type="AlphaFoldDB" id="A0A367YZL5"/>
<evidence type="ECO:0000313" key="2">
    <source>
        <dbReference type="EMBL" id="RCK71363.1"/>
    </source>
</evidence>
<dbReference type="PANTHER" id="PTHR18964:SF149">
    <property type="entry name" value="BIFUNCTIONAL UDP-N-ACETYLGLUCOSAMINE 2-EPIMERASE_N-ACETYLMANNOSAMINE KINASE"/>
    <property type="match status" value="1"/>
</dbReference>
<dbReference type="RefSeq" id="WP_114125064.1">
    <property type="nucleotide sequence ID" value="NZ_QOUI01000001.1"/>
</dbReference>
<comment type="caution">
    <text evidence="2">The sequence shown here is derived from an EMBL/GenBank/DDBJ whole genome shotgun (WGS) entry which is preliminary data.</text>
</comment>
<name>A0A367YZL5_9ACTN</name>
<gene>
    <name evidence="2" type="ORF">DT076_02770</name>
</gene>
<dbReference type="PANTHER" id="PTHR18964">
    <property type="entry name" value="ROK (REPRESSOR, ORF, KINASE) FAMILY"/>
    <property type="match status" value="1"/>
</dbReference>
<keyword evidence="3" id="KW-1185">Reference proteome</keyword>
<dbReference type="InterPro" id="IPR000600">
    <property type="entry name" value="ROK"/>
</dbReference>
<reference evidence="2 3" key="1">
    <citation type="submission" date="2018-07" db="EMBL/GenBank/DDBJ databases">
        <title>Desertimonas flava gen. nov. sp. nov.</title>
        <authorList>
            <person name="Liu S."/>
        </authorList>
    </citation>
    <scope>NUCLEOTIDE SEQUENCE [LARGE SCALE GENOMIC DNA]</scope>
    <source>
        <strain evidence="2 3">16Sb5-5</strain>
    </source>
</reference>
<proteinExistence type="inferred from homology"/>
<evidence type="ECO:0000256" key="1">
    <source>
        <dbReference type="ARBA" id="ARBA00006479"/>
    </source>
</evidence>
<dbReference type="EMBL" id="QOUI01000001">
    <property type="protein sequence ID" value="RCK71363.1"/>
    <property type="molecule type" value="Genomic_DNA"/>
</dbReference>
<accession>A0A367YZL5</accession>
<dbReference type="Proteomes" id="UP000252770">
    <property type="component" value="Unassembled WGS sequence"/>
</dbReference>
<dbReference type="SUPFAM" id="SSF53067">
    <property type="entry name" value="Actin-like ATPase domain"/>
    <property type="match status" value="1"/>
</dbReference>
<dbReference type="Pfam" id="PF00480">
    <property type="entry name" value="ROK"/>
    <property type="match status" value="1"/>
</dbReference>
<sequence>MNLLGIDHGGTSTKLLLVDDDSVVDRATVATGSFADLDELADGLLAFLAGRPVDRFGLTVAGTLDPVTQVVLSSANLRWLDGLAPAALLAERLGVPGTAVQDGAAAATAEARLGAGRGAEDVFVVALGTGIAGAHVMGGQVRAGAAGGAGEIGHLVVTDGPLCSCRQRGCLETAIGGVQLGARWLEAGGVWSGPGAPTAREVVTAAEGGDPTAVATLATATDALARALLHLLALVDPGLLVVGGGVASAPRWTVEPAVRRLRELATFHRVPEVRLAELGSWAGAHGAVLAAGAVG</sequence>
<evidence type="ECO:0000313" key="3">
    <source>
        <dbReference type="Proteomes" id="UP000252770"/>
    </source>
</evidence>
<comment type="similarity">
    <text evidence="1">Belongs to the ROK (NagC/XylR) family.</text>
</comment>
<organism evidence="2 3">
    <name type="scientific">Desertihabitans brevis</name>
    <dbReference type="NCBI Taxonomy" id="2268447"/>
    <lineage>
        <taxon>Bacteria</taxon>
        <taxon>Bacillati</taxon>
        <taxon>Actinomycetota</taxon>
        <taxon>Actinomycetes</taxon>
        <taxon>Propionibacteriales</taxon>
        <taxon>Propionibacteriaceae</taxon>
        <taxon>Desertihabitans</taxon>
    </lineage>
</organism>
<dbReference type="InterPro" id="IPR043129">
    <property type="entry name" value="ATPase_NBD"/>
</dbReference>
<protein>
    <submittedName>
        <fullName evidence="2">ROK family protein</fullName>
    </submittedName>
</protein>
<dbReference type="Gene3D" id="3.30.420.40">
    <property type="match status" value="2"/>
</dbReference>